<dbReference type="EC" id="3.5.1.28" evidence="2"/>
<protein>
    <recommendedName>
        <fullName evidence="2">N-acetylmuramoyl-L-alanine amidase</fullName>
        <ecNumber evidence="2">3.5.1.28</ecNumber>
    </recommendedName>
</protein>
<dbReference type="GO" id="GO:0009254">
    <property type="term" value="P:peptidoglycan turnover"/>
    <property type="evidence" value="ECO:0007669"/>
    <property type="project" value="TreeGrafter"/>
</dbReference>
<dbReference type="CDD" id="cd06583">
    <property type="entry name" value="PGRP"/>
    <property type="match status" value="1"/>
</dbReference>
<keyword evidence="8" id="KW-1185">Reference proteome</keyword>
<organism evidence="7 8">
    <name type="scientific">Maritimibacter fusiformis</name>
    <dbReference type="NCBI Taxonomy" id="2603819"/>
    <lineage>
        <taxon>Bacteria</taxon>
        <taxon>Pseudomonadati</taxon>
        <taxon>Pseudomonadota</taxon>
        <taxon>Alphaproteobacteria</taxon>
        <taxon>Rhodobacterales</taxon>
        <taxon>Roseobacteraceae</taxon>
        <taxon>Maritimibacter</taxon>
    </lineage>
</organism>
<evidence type="ECO:0000259" key="6">
    <source>
        <dbReference type="SMART" id="SM00644"/>
    </source>
</evidence>
<dbReference type="GO" id="GO:0008745">
    <property type="term" value="F:N-acetylmuramoyl-L-alanine amidase activity"/>
    <property type="evidence" value="ECO:0007669"/>
    <property type="project" value="UniProtKB-EC"/>
</dbReference>
<dbReference type="GO" id="GO:0019867">
    <property type="term" value="C:outer membrane"/>
    <property type="evidence" value="ECO:0007669"/>
    <property type="project" value="TreeGrafter"/>
</dbReference>
<dbReference type="PANTHER" id="PTHR30417">
    <property type="entry name" value="N-ACETYLMURAMOYL-L-ALANINE AMIDASE AMID"/>
    <property type="match status" value="1"/>
</dbReference>
<comment type="caution">
    <text evidence="7">The sequence shown here is derived from an EMBL/GenBank/DDBJ whole genome shotgun (WGS) entry which is preliminary data.</text>
</comment>
<evidence type="ECO:0000313" key="8">
    <source>
        <dbReference type="Proteomes" id="UP000322080"/>
    </source>
</evidence>
<keyword evidence="4" id="KW-0961">Cell wall biogenesis/degradation</keyword>
<evidence type="ECO:0000256" key="2">
    <source>
        <dbReference type="ARBA" id="ARBA00011901"/>
    </source>
</evidence>
<dbReference type="SMART" id="SM00644">
    <property type="entry name" value="Ami_2"/>
    <property type="match status" value="1"/>
</dbReference>
<keyword evidence="3" id="KW-0378">Hydrolase</keyword>
<evidence type="ECO:0000256" key="5">
    <source>
        <dbReference type="SAM" id="MobiDB-lite"/>
    </source>
</evidence>
<feature type="region of interest" description="Disordered" evidence="5">
    <location>
        <begin position="1"/>
        <end position="67"/>
    </location>
</feature>
<sequence>MPAGPSVTASASTRTATALPATGTRARSALPVTARPRSKPNTTWSRPPARAEMHPGAIAHPSPNFGPRRNGLRPELIVLHFTGMPRLEAALARLCAPEHEVSAHYLIGRDGRLYALVNEDARAWHAGHGAWGGSGDVNSRSIGVELDCAGDHPFAAAQIDRLEALLPGIMARWQIPPQGVIGHSDLAPTRKADPGPRFDWLRLSRRGMSVWPEGDAGAPPVSEDGFLEAAGRFGYPVEAGAAPVLTAFRLRFRPGATGPLAPGDMAAISDLAARFGVDRGGADT</sequence>
<dbReference type="AlphaFoldDB" id="A0A5D0RRD5"/>
<feature type="compositionally biased region" description="Low complexity" evidence="5">
    <location>
        <begin position="1"/>
        <end position="22"/>
    </location>
</feature>
<evidence type="ECO:0000313" key="7">
    <source>
        <dbReference type="EMBL" id="TYB83134.1"/>
    </source>
</evidence>
<feature type="domain" description="N-acetylmuramoyl-L-alanine amidase" evidence="6">
    <location>
        <begin position="62"/>
        <end position="195"/>
    </location>
</feature>
<dbReference type="GO" id="GO:0071555">
    <property type="term" value="P:cell wall organization"/>
    <property type="evidence" value="ECO:0007669"/>
    <property type="project" value="UniProtKB-KW"/>
</dbReference>
<evidence type="ECO:0000256" key="3">
    <source>
        <dbReference type="ARBA" id="ARBA00022801"/>
    </source>
</evidence>
<gene>
    <name evidence="7" type="ORF">FVF75_02835</name>
</gene>
<dbReference type="SUPFAM" id="SSF55846">
    <property type="entry name" value="N-acetylmuramoyl-L-alanine amidase-like"/>
    <property type="match status" value="1"/>
</dbReference>
<dbReference type="GO" id="GO:0009253">
    <property type="term" value="P:peptidoglycan catabolic process"/>
    <property type="evidence" value="ECO:0007669"/>
    <property type="project" value="InterPro"/>
</dbReference>
<reference evidence="7 8" key="1">
    <citation type="submission" date="2019-08" db="EMBL/GenBank/DDBJ databases">
        <title>Identification of a novel species of the genus Boseongicola.</title>
        <authorList>
            <person name="Zhang X.-Q."/>
        </authorList>
    </citation>
    <scope>NUCLEOTIDE SEQUENCE [LARGE SCALE GENOMIC DNA]</scope>
    <source>
        <strain evidence="7 8">HY14</strain>
    </source>
</reference>
<comment type="catalytic activity">
    <reaction evidence="1">
        <text>Hydrolyzes the link between N-acetylmuramoyl residues and L-amino acid residues in certain cell-wall glycopeptides.</text>
        <dbReference type="EC" id="3.5.1.28"/>
    </reaction>
</comment>
<dbReference type="PANTHER" id="PTHR30417:SF1">
    <property type="entry name" value="N-ACETYLMURAMOYL-L-ALANINE AMIDASE AMID"/>
    <property type="match status" value="1"/>
</dbReference>
<dbReference type="InterPro" id="IPR051206">
    <property type="entry name" value="NAMLAA_amidase_2"/>
</dbReference>
<dbReference type="Pfam" id="PF01510">
    <property type="entry name" value="Amidase_2"/>
    <property type="match status" value="1"/>
</dbReference>
<name>A0A5D0RRD5_9RHOB</name>
<dbReference type="Proteomes" id="UP000322080">
    <property type="component" value="Unassembled WGS sequence"/>
</dbReference>
<dbReference type="EMBL" id="VSIY01000003">
    <property type="protein sequence ID" value="TYB83134.1"/>
    <property type="molecule type" value="Genomic_DNA"/>
</dbReference>
<dbReference type="InterPro" id="IPR036505">
    <property type="entry name" value="Amidase/PGRP_sf"/>
</dbReference>
<dbReference type="Gene3D" id="3.40.80.10">
    <property type="entry name" value="Peptidoglycan recognition protein-like"/>
    <property type="match status" value="1"/>
</dbReference>
<proteinExistence type="predicted"/>
<evidence type="ECO:0000256" key="4">
    <source>
        <dbReference type="ARBA" id="ARBA00023316"/>
    </source>
</evidence>
<dbReference type="InterPro" id="IPR002502">
    <property type="entry name" value="Amidase_domain"/>
</dbReference>
<accession>A0A5D0RRD5</accession>
<evidence type="ECO:0000256" key="1">
    <source>
        <dbReference type="ARBA" id="ARBA00001561"/>
    </source>
</evidence>